<dbReference type="Pfam" id="PF04499">
    <property type="entry name" value="SAPS"/>
    <property type="match status" value="2"/>
</dbReference>
<evidence type="ECO:0000313" key="4">
    <source>
        <dbReference type="EMBL" id="CAD9083059.1"/>
    </source>
</evidence>
<evidence type="ECO:0000256" key="2">
    <source>
        <dbReference type="ARBA" id="ARBA00023306"/>
    </source>
</evidence>
<evidence type="ECO:0000256" key="3">
    <source>
        <dbReference type="SAM" id="MobiDB-lite"/>
    </source>
</evidence>
<dbReference type="InterPro" id="IPR016024">
    <property type="entry name" value="ARM-type_fold"/>
</dbReference>
<reference evidence="4" key="1">
    <citation type="submission" date="2021-01" db="EMBL/GenBank/DDBJ databases">
        <authorList>
            <person name="Corre E."/>
            <person name="Pelletier E."/>
            <person name="Niang G."/>
            <person name="Scheremetjew M."/>
            <person name="Finn R."/>
            <person name="Kale V."/>
            <person name="Holt S."/>
            <person name="Cochrane G."/>
            <person name="Meng A."/>
            <person name="Brown T."/>
            <person name="Cohen L."/>
        </authorList>
    </citation>
    <scope>NUCLEOTIDE SEQUENCE</scope>
    <source>
        <strain evidence="4">WS</strain>
    </source>
</reference>
<dbReference type="AlphaFoldDB" id="A0A7S1PGM7"/>
<name>A0A7S1PGM7_9EUKA</name>
<dbReference type="InterPro" id="IPR007587">
    <property type="entry name" value="SAPS"/>
</dbReference>
<dbReference type="EMBL" id="HBGD01007567">
    <property type="protein sequence ID" value="CAD9083059.1"/>
    <property type="molecule type" value="Transcribed_RNA"/>
</dbReference>
<feature type="region of interest" description="Disordered" evidence="3">
    <location>
        <begin position="604"/>
        <end position="700"/>
    </location>
</feature>
<gene>
    <name evidence="4" type="ORF">PCOS0759_LOCUS6301</name>
</gene>
<dbReference type="GO" id="GO:0019888">
    <property type="term" value="F:protein phosphatase regulator activity"/>
    <property type="evidence" value="ECO:0007669"/>
    <property type="project" value="TreeGrafter"/>
</dbReference>
<evidence type="ECO:0000256" key="1">
    <source>
        <dbReference type="ARBA" id="ARBA00006180"/>
    </source>
</evidence>
<feature type="region of interest" description="Disordered" evidence="3">
    <location>
        <begin position="356"/>
        <end position="379"/>
    </location>
</feature>
<feature type="compositionally biased region" description="Polar residues" evidence="3">
    <location>
        <begin position="215"/>
        <end position="230"/>
    </location>
</feature>
<dbReference type="PANTHER" id="PTHR12634:SF8">
    <property type="entry name" value="FIERY MOUNTAIN, ISOFORM D"/>
    <property type="match status" value="1"/>
</dbReference>
<dbReference type="SUPFAM" id="SSF48371">
    <property type="entry name" value="ARM repeat"/>
    <property type="match status" value="1"/>
</dbReference>
<feature type="compositionally biased region" description="Acidic residues" evidence="3">
    <location>
        <begin position="633"/>
        <end position="660"/>
    </location>
</feature>
<organism evidence="4">
    <name type="scientific">Percolomonas cosmopolitus</name>
    <dbReference type="NCBI Taxonomy" id="63605"/>
    <lineage>
        <taxon>Eukaryota</taxon>
        <taxon>Discoba</taxon>
        <taxon>Heterolobosea</taxon>
        <taxon>Tetramitia</taxon>
        <taxon>Eutetramitia</taxon>
        <taxon>Percolomonadidae</taxon>
        <taxon>Percolomonas</taxon>
    </lineage>
</organism>
<feature type="compositionally biased region" description="Polar residues" evidence="3">
    <location>
        <begin position="360"/>
        <end position="379"/>
    </location>
</feature>
<proteinExistence type="inferred from homology"/>
<feature type="region of interest" description="Disordered" evidence="3">
    <location>
        <begin position="196"/>
        <end position="233"/>
    </location>
</feature>
<comment type="similarity">
    <text evidence="1">Belongs to the SAPS family.</text>
</comment>
<dbReference type="PANTHER" id="PTHR12634">
    <property type="entry name" value="SIT4 YEAST -ASSOCIATING PROTEIN-RELATED"/>
    <property type="match status" value="1"/>
</dbReference>
<feature type="compositionally biased region" description="Basic and acidic residues" evidence="3">
    <location>
        <begin position="661"/>
        <end position="671"/>
    </location>
</feature>
<protein>
    <submittedName>
        <fullName evidence="4">Uncharacterized protein</fullName>
    </submittedName>
</protein>
<accession>A0A7S1PGM7</accession>
<dbReference type="GO" id="GO:0019903">
    <property type="term" value="F:protein phosphatase binding"/>
    <property type="evidence" value="ECO:0007669"/>
    <property type="project" value="InterPro"/>
</dbReference>
<sequence length="722" mass="82252">MQKTQENTLTLQQLMDDDDFIHETKVQNEKLFYFLIQEHILLQIVNFIIQVPQLPDENDSRNEQFVKRIHKYPQLAFQVFQNYPEIYAHIASSPRLLNALFSFLSSSIPETNPRLYAFWIKIMIRLLEQQPEPVFQFIMTRENDFILQQILSHITMDKMVDFMLKLFMCDNFDWEQEQNVFQTPLRKFMLKSKTNSTLAQRKKRDESAQQAAGKASQNKRNSSIGTNQSPLPQPLTLNRIGEFWLEQNVLERCLALMRPEYDIEIHTTVQFLLTCILKRSIQFVQPSKQLSKLNALARKLISSDFVDTYIRNLLNYESSTVMSCGVDLLACLVSICTSNPVGVPMLAAATVSGDVGVGGQQKSISPTTETPQKTSRQDSSTLWPVALRQCVLDITNQLPSFVRILQHPSEIIPSSVTTTFGVLSPPLGETRLKVIDFLSTLFLSPLSEISVQLVKCNVLGVITDLFFSYEFNSLLHNQFLKIISYILSRDHLDLKRALFQECKIVERILAAHRLNEEACSKPRGVRKGYMGHLIIISNTIVTTAKSQREIQDMIHDSSEEWQVFVENDLAERNLIQTTTLGGTHPMSSNSDMEDHFKEFDDEIDEDDFHSSSGGIQAPMFSSDKSQIIGATIIEEDEEDEGEDDTYDSDDSDSDSSDEDDTIIRRRDEHRTKNIVAGEKLGCEGAEKVGSIESAGDEKSEGIYTDLHFWSTSMDLNAFDIEI</sequence>
<keyword evidence="2" id="KW-0131">Cell cycle</keyword>